<dbReference type="EMBL" id="RAPK01000013">
    <property type="protein sequence ID" value="RKD68125.1"/>
    <property type="molecule type" value="Genomic_DNA"/>
</dbReference>
<organism evidence="2 3">
    <name type="scientific">Sinobaca qinghaiensis</name>
    <dbReference type="NCBI Taxonomy" id="342944"/>
    <lineage>
        <taxon>Bacteria</taxon>
        <taxon>Bacillati</taxon>
        <taxon>Bacillota</taxon>
        <taxon>Bacilli</taxon>
        <taxon>Bacillales</taxon>
        <taxon>Sporolactobacillaceae</taxon>
        <taxon>Sinobaca</taxon>
    </lineage>
</organism>
<sequence length="105" mass="11416">MNISIRALLEKMEEELIMISDHADKEEEAEVKAHARILEAYCGVLLASDTGGAGHASIQNRKPAPEMPKERPVPVQKVKESAGSKPESTVSPEELPSTDGSLFDF</sequence>
<dbReference type="OrthoDB" id="2884526at2"/>
<evidence type="ECO:0008006" key="4">
    <source>
        <dbReference type="Google" id="ProtNLM"/>
    </source>
</evidence>
<protein>
    <recommendedName>
        <fullName evidence="4">YwdI family protein</fullName>
    </recommendedName>
</protein>
<comment type="caution">
    <text evidence="2">The sequence shown here is derived from an EMBL/GenBank/DDBJ whole genome shotgun (WGS) entry which is preliminary data.</text>
</comment>
<reference evidence="2 3" key="1">
    <citation type="submission" date="2018-09" db="EMBL/GenBank/DDBJ databases">
        <title>Genomic Encyclopedia of Archaeal and Bacterial Type Strains, Phase II (KMG-II): from individual species to whole genera.</title>
        <authorList>
            <person name="Goeker M."/>
        </authorList>
    </citation>
    <scope>NUCLEOTIDE SEQUENCE [LARGE SCALE GENOMIC DNA]</scope>
    <source>
        <strain evidence="2 3">DSM 17008</strain>
    </source>
</reference>
<gene>
    <name evidence="2" type="ORF">ATL39_3399</name>
</gene>
<evidence type="ECO:0000313" key="3">
    <source>
        <dbReference type="Proteomes" id="UP000285120"/>
    </source>
</evidence>
<dbReference type="Pfam" id="PF17261">
    <property type="entry name" value="DUF5327"/>
    <property type="match status" value="1"/>
</dbReference>
<proteinExistence type="predicted"/>
<feature type="region of interest" description="Disordered" evidence="1">
    <location>
        <begin position="52"/>
        <end position="105"/>
    </location>
</feature>
<feature type="compositionally biased region" description="Basic and acidic residues" evidence="1">
    <location>
        <begin position="63"/>
        <end position="82"/>
    </location>
</feature>
<dbReference type="InterPro" id="IPR035218">
    <property type="entry name" value="DUF5327"/>
</dbReference>
<dbReference type="AlphaFoldDB" id="A0A419UU55"/>
<keyword evidence="3" id="KW-1185">Reference proteome</keyword>
<dbReference type="Proteomes" id="UP000285120">
    <property type="component" value="Unassembled WGS sequence"/>
</dbReference>
<name>A0A419UU55_9BACL</name>
<evidence type="ECO:0000256" key="1">
    <source>
        <dbReference type="SAM" id="MobiDB-lite"/>
    </source>
</evidence>
<evidence type="ECO:0000313" key="2">
    <source>
        <dbReference type="EMBL" id="RKD68125.1"/>
    </source>
</evidence>
<accession>A0A419UU55</accession>
<dbReference type="RefSeq" id="WP_120194524.1">
    <property type="nucleotide sequence ID" value="NZ_RAPK01000013.1"/>
</dbReference>